<feature type="domain" description="Fungal lipase-type" evidence="2">
    <location>
        <begin position="365"/>
        <end position="501"/>
    </location>
</feature>
<dbReference type="GO" id="GO:0006629">
    <property type="term" value="P:lipid metabolic process"/>
    <property type="evidence" value="ECO:0007669"/>
    <property type="project" value="InterPro"/>
</dbReference>
<comment type="caution">
    <text evidence="3">The sequence shown here is derived from an EMBL/GenBank/DDBJ whole genome shotgun (WGS) entry which is preliminary data.</text>
</comment>
<reference evidence="3 4" key="1">
    <citation type="submission" date="2024-01" db="EMBL/GenBank/DDBJ databases">
        <title>Genome assemblies of Stephania.</title>
        <authorList>
            <person name="Yang L."/>
        </authorList>
    </citation>
    <scope>NUCLEOTIDE SEQUENCE [LARGE SCALE GENOMIC DNA]</scope>
    <source>
        <strain evidence="3">YNDBR</strain>
        <tissue evidence="3">Leaf</tissue>
    </source>
</reference>
<dbReference type="PANTHER" id="PTHR46483:SF4">
    <property type="entry name" value="PHOSPHOLIPASE A1 PLIP2, CHLOROPLASTIC"/>
    <property type="match status" value="1"/>
</dbReference>
<accession>A0AAP0E8M8</accession>
<feature type="compositionally biased region" description="Basic and acidic residues" evidence="1">
    <location>
        <begin position="238"/>
        <end position="251"/>
    </location>
</feature>
<evidence type="ECO:0000313" key="3">
    <source>
        <dbReference type="EMBL" id="KAK9086327.1"/>
    </source>
</evidence>
<dbReference type="Gene3D" id="3.40.50.1820">
    <property type="entry name" value="alpha/beta hydrolase"/>
    <property type="match status" value="1"/>
</dbReference>
<proteinExistence type="predicted"/>
<sequence>MDGLCFRGCVQHGFSSQISMGGGIEGRRQPVHVSSVNGGSGNGPNGDLLRLSFVDHVKRPVWPNGVKGNRENRASFDFDEPLVRNGELDEEAELLGSEERRESWVLKILQVRSMWREKREVDDHGGLEKIDEEETSSSSSSSSSCGECEGCGVGGDDEEEEFDRGSFARFLRRVSLAEAVFYGRMSYLAQLAYFIPKIKPENLLRHHRLRFVTSSIERKKAHSINAEKDETPTQALEMEDKPNEQVKEDKDQITKDTNRISASAAYHIAAMAASYLQNRTRDILPFRSPKPIGEESEEGCSRANESAEIANSEPASFVETTNSLTAVVAAEEEVKQAVAQDLNSVHLPPCEWFICDDEKNRTRIFVIQGSESVASWQANLLFEPVHFEGLDVLVHRGIYEAAKGIYEQLLPEVQSHLQAHDSATVRFIGHSLGGSLALLVNLMLLVRQKVSLASLLPVITFGSPNIMCGGDLLLRRLGLSQNHVQAIVMHRDIVPRAFSCNYPDRVAEVLKAINSNFRNHPCLNNQKMLYAPMGEILILQPDEKVAPCHDLLPSGVGFYRLIRPLLEYGDPDNQLRAAQTAFLNSPHPLEILRNRSAYGSGGSICRDHDMKWYLKAVRSAIRSELHRIRKENEHRRQVWWPLILSQNIHIDISMSRWMSSGNVTPNQAKLSSVFRMGKESLKRFSRLIASQNMHLLIVSLVPYTTFFSSNPHNHQFPLN</sequence>
<name>A0AAP0E8M8_9MAGN</name>
<dbReference type="SUPFAM" id="SSF53474">
    <property type="entry name" value="alpha/beta-Hydrolases"/>
    <property type="match status" value="1"/>
</dbReference>
<evidence type="ECO:0000256" key="1">
    <source>
        <dbReference type="SAM" id="MobiDB-lite"/>
    </source>
</evidence>
<protein>
    <recommendedName>
        <fullName evidence="2">Fungal lipase-type domain-containing protein</fullName>
    </recommendedName>
</protein>
<dbReference type="Pfam" id="PF01764">
    <property type="entry name" value="Lipase_3"/>
    <property type="match status" value="1"/>
</dbReference>
<dbReference type="InterPro" id="IPR002921">
    <property type="entry name" value="Fungal_lipase-type"/>
</dbReference>
<dbReference type="Proteomes" id="UP001420932">
    <property type="component" value="Unassembled WGS sequence"/>
</dbReference>
<feature type="region of interest" description="Disordered" evidence="1">
    <location>
        <begin position="231"/>
        <end position="251"/>
    </location>
</feature>
<dbReference type="GO" id="GO:0008970">
    <property type="term" value="F:phospholipase A1 activity"/>
    <property type="evidence" value="ECO:0007669"/>
    <property type="project" value="InterPro"/>
</dbReference>
<dbReference type="AlphaFoldDB" id="A0AAP0E8M8"/>
<dbReference type="EMBL" id="JBBNAF010000013">
    <property type="protein sequence ID" value="KAK9086327.1"/>
    <property type="molecule type" value="Genomic_DNA"/>
</dbReference>
<dbReference type="InterPro" id="IPR029058">
    <property type="entry name" value="AB_hydrolase_fold"/>
</dbReference>
<dbReference type="CDD" id="cd00519">
    <property type="entry name" value="Lipase_3"/>
    <property type="match status" value="1"/>
</dbReference>
<feature type="region of interest" description="Disordered" evidence="1">
    <location>
        <begin position="122"/>
        <end position="152"/>
    </location>
</feature>
<dbReference type="InterPro" id="IPR043367">
    <property type="entry name" value="PLIP1/2/3"/>
</dbReference>
<dbReference type="PANTHER" id="PTHR46483">
    <property type="entry name" value="PHOSPHOLIPASE A1 PLIP2, CHLOROPLASTIC"/>
    <property type="match status" value="1"/>
</dbReference>
<organism evidence="3 4">
    <name type="scientific">Stephania yunnanensis</name>
    <dbReference type="NCBI Taxonomy" id="152371"/>
    <lineage>
        <taxon>Eukaryota</taxon>
        <taxon>Viridiplantae</taxon>
        <taxon>Streptophyta</taxon>
        <taxon>Embryophyta</taxon>
        <taxon>Tracheophyta</taxon>
        <taxon>Spermatophyta</taxon>
        <taxon>Magnoliopsida</taxon>
        <taxon>Ranunculales</taxon>
        <taxon>Menispermaceae</taxon>
        <taxon>Menispermoideae</taxon>
        <taxon>Cissampelideae</taxon>
        <taxon>Stephania</taxon>
    </lineage>
</organism>
<evidence type="ECO:0000313" key="4">
    <source>
        <dbReference type="Proteomes" id="UP001420932"/>
    </source>
</evidence>
<keyword evidence="4" id="KW-1185">Reference proteome</keyword>
<evidence type="ECO:0000259" key="2">
    <source>
        <dbReference type="Pfam" id="PF01764"/>
    </source>
</evidence>
<gene>
    <name evidence="3" type="ORF">Syun_028721</name>
</gene>
<feature type="compositionally biased region" description="Low complexity" evidence="1">
    <location>
        <begin position="136"/>
        <end position="147"/>
    </location>
</feature>